<evidence type="ECO:0000313" key="1">
    <source>
        <dbReference type="EMBL" id="RNA29431.1"/>
    </source>
</evidence>
<comment type="caution">
    <text evidence="1">The sequence shown here is derived from an EMBL/GenBank/DDBJ whole genome shotgun (WGS) entry which is preliminary data.</text>
</comment>
<keyword evidence="2" id="KW-1185">Reference proteome</keyword>
<proteinExistence type="predicted"/>
<name>A0A3M7S0S8_BRAPC</name>
<dbReference type="EMBL" id="REGN01002227">
    <property type="protein sequence ID" value="RNA29431.1"/>
    <property type="molecule type" value="Genomic_DNA"/>
</dbReference>
<feature type="non-terminal residue" evidence="1">
    <location>
        <position position="50"/>
    </location>
</feature>
<evidence type="ECO:0000313" key="2">
    <source>
        <dbReference type="Proteomes" id="UP000276133"/>
    </source>
</evidence>
<protein>
    <submittedName>
        <fullName evidence="1">Uncharacterized protein</fullName>
    </submittedName>
</protein>
<organism evidence="1 2">
    <name type="scientific">Brachionus plicatilis</name>
    <name type="common">Marine rotifer</name>
    <name type="synonym">Brachionus muelleri</name>
    <dbReference type="NCBI Taxonomy" id="10195"/>
    <lineage>
        <taxon>Eukaryota</taxon>
        <taxon>Metazoa</taxon>
        <taxon>Spiralia</taxon>
        <taxon>Gnathifera</taxon>
        <taxon>Rotifera</taxon>
        <taxon>Eurotatoria</taxon>
        <taxon>Monogononta</taxon>
        <taxon>Pseudotrocha</taxon>
        <taxon>Ploima</taxon>
        <taxon>Brachionidae</taxon>
        <taxon>Brachionus</taxon>
    </lineage>
</organism>
<dbReference type="AlphaFoldDB" id="A0A3M7S0S8"/>
<gene>
    <name evidence="1" type="ORF">BpHYR1_032336</name>
</gene>
<accession>A0A3M7S0S8</accession>
<dbReference type="Proteomes" id="UP000276133">
    <property type="component" value="Unassembled WGS sequence"/>
</dbReference>
<sequence length="50" mass="5734">MKCNRLKCNVDHDKLNTVNTYGCPETPMPNSYYCKNHLDNQNISVADFPS</sequence>
<reference evidence="1 2" key="1">
    <citation type="journal article" date="2018" name="Sci. Rep.">
        <title>Genomic signatures of local adaptation to the degree of environmental predictability in rotifers.</title>
        <authorList>
            <person name="Franch-Gras L."/>
            <person name="Hahn C."/>
            <person name="Garcia-Roger E.M."/>
            <person name="Carmona M.J."/>
            <person name="Serra M."/>
            <person name="Gomez A."/>
        </authorList>
    </citation>
    <scope>NUCLEOTIDE SEQUENCE [LARGE SCALE GENOMIC DNA]</scope>
    <source>
        <strain evidence="1">HYR1</strain>
    </source>
</reference>